<dbReference type="EMBL" id="BSXS01000002">
    <property type="protein sequence ID" value="GME70133.1"/>
    <property type="molecule type" value="Genomic_DNA"/>
</dbReference>
<comment type="caution">
    <text evidence="1">The sequence shown here is derived from an EMBL/GenBank/DDBJ whole genome shotgun (WGS) entry which is preliminary data.</text>
</comment>
<reference evidence="1" key="1">
    <citation type="submission" date="2023-04" db="EMBL/GenBank/DDBJ databases">
        <title>Ambrosiozyma monospora NBRC 10751.</title>
        <authorList>
            <person name="Ichikawa N."/>
            <person name="Sato H."/>
            <person name="Tonouchi N."/>
        </authorList>
    </citation>
    <scope>NUCLEOTIDE SEQUENCE</scope>
    <source>
        <strain evidence="1">NBRC 10751</strain>
    </source>
</reference>
<organism evidence="1 2">
    <name type="scientific">Ambrosiozyma monospora</name>
    <name type="common">Yeast</name>
    <name type="synonym">Endomycopsis monosporus</name>
    <dbReference type="NCBI Taxonomy" id="43982"/>
    <lineage>
        <taxon>Eukaryota</taxon>
        <taxon>Fungi</taxon>
        <taxon>Dikarya</taxon>
        <taxon>Ascomycota</taxon>
        <taxon>Saccharomycotina</taxon>
        <taxon>Pichiomycetes</taxon>
        <taxon>Pichiales</taxon>
        <taxon>Pichiaceae</taxon>
        <taxon>Ambrosiozyma</taxon>
    </lineage>
</organism>
<proteinExistence type="predicted"/>
<protein>
    <submittedName>
        <fullName evidence="1">Unnamed protein product</fullName>
    </submittedName>
</protein>
<sequence>MMTKEKTATPENVVADDIDKSCWPKDEDIPSADGSQQQNRRSIWKFTDELYESFFGILLNNEVLKTNTMENLEKRIQEAWRSINDRNKTSCENKHHNKFIHPTYGADGAFKFEGASFDCHL</sequence>
<evidence type="ECO:0000313" key="2">
    <source>
        <dbReference type="Proteomes" id="UP001165064"/>
    </source>
</evidence>
<gene>
    <name evidence="1" type="ORF">Amon02_000004500</name>
</gene>
<name>A0ACB5SQR8_AMBMO</name>
<evidence type="ECO:0000313" key="1">
    <source>
        <dbReference type="EMBL" id="GME70133.1"/>
    </source>
</evidence>
<dbReference type="Proteomes" id="UP001165064">
    <property type="component" value="Unassembled WGS sequence"/>
</dbReference>
<accession>A0ACB5SQR8</accession>
<keyword evidence="2" id="KW-1185">Reference proteome</keyword>